<feature type="compositionally biased region" description="Basic and acidic residues" evidence="1">
    <location>
        <begin position="30"/>
        <end position="43"/>
    </location>
</feature>
<accession>A0A0V0GKQ6</accession>
<protein>
    <submittedName>
        <fullName evidence="2">Putative ovule protein</fullName>
    </submittedName>
</protein>
<name>A0A0V0GKQ6_SOLCH</name>
<sequence length="96" mass="10769">MATQVDISAVEARIESEKDVEMDTIKHEEVEYHPLDEEDKGAGAEDEAANGEKVAVTQNEEDDEMATQVDISAVEARIESEKDVEMDTIKHEEVEY</sequence>
<evidence type="ECO:0000313" key="2">
    <source>
        <dbReference type="EMBL" id="JAP07846.1"/>
    </source>
</evidence>
<dbReference type="AlphaFoldDB" id="A0A0V0GKQ6"/>
<proteinExistence type="predicted"/>
<organism evidence="2">
    <name type="scientific">Solanum chacoense</name>
    <name type="common">Chaco potato</name>
    <dbReference type="NCBI Taxonomy" id="4108"/>
    <lineage>
        <taxon>Eukaryota</taxon>
        <taxon>Viridiplantae</taxon>
        <taxon>Streptophyta</taxon>
        <taxon>Embryophyta</taxon>
        <taxon>Tracheophyta</taxon>
        <taxon>Spermatophyta</taxon>
        <taxon>Magnoliopsida</taxon>
        <taxon>eudicotyledons</taxon>
        <taxon>Gunneridae</taxon>
        <taxon>Pentapetalae</taxon>
        <taxon>asterids</taxon>
        <taxon>lamiids</taxon>
        <taxon>Solanales</taxon>
        <taxon>Solanaceae</taxon>
        <taxon>Solanoideae</taxon>
        <taxon>Solaneae</taxon>
        <taxon>Solanum</taxon>
    </lineage>
</organism>
<feature type="region of interest" description="Disordered" evidence="1">
    <location>
        <begin position="30"/>
        <end position="67"/>
    </location>
</feature>
<feature type="non-terminal residue" evidence="2">
    <location>
        <position position="96"/>
    </location>
</feature>
<reference evidence="2" key="1">
    <citation type="submission" date="2015-12" db="EMBL/GenBank/DDBJ databases">
        <title>Gene expression during late stages of embryo sac development: a critical building block for successful pollen-pistil interactions.</title>
        <authorList>
            <person name="Liu Y."/>
            <person name="Joly V."/>
            <person name="Sabar M."/>
            <person name="Matton D.P."/>
        </authorList>
    </citation>
    <scope>NUCLEOTIDE SEQUENCE</scope>
</reference>
<dbReference type="EMBL" id="GEDG01037947">
    <property type="protein sequence ID" value="JAP07846.1"/>
    <property type="molecule type" value="Transcribed_RNA"/>
</dbReference>
<evidence type="ECO:0000256" key="1">
    <source>
        <dbReference type="SAM" id="MobiDB-lite"/>
    </source>
</evidence>